<comment type="caution">
    <text evidence="1">The sequence shown here is derived from an EMBL/GenBank/DDBJ whole genome shotgun (WGS) entry which is preliminary data.</text>
</comment>
<sequence>MVVFPVHGETTTSLVPTSQELHAVNQNRLVQFLNDNRTKTGDFDISRVVGVDGLSNGQRGEFSRKLGCHDELVEAGGRPALSAERVLDGAPGDAEPIREAVAPWLDDDDLNDDNNTEPGSNRRKVGSGDVPPLFSAQLEDWLTFRNKWQWDNRGSLASDEGFTSFLESPRRRYLHRGEAAAVSNPSFEAAFRHAWEYEPRNLESSGTAGFAAYARAVRKRLAAHGFTQPLHLAKGPRGQGPRATWVEYLGYVYCQLDWHVAAMKRPKPQFRRAWGDLRRSVISPAPPEAAFAARTPDQELCATRAELEAMRKQVCDFVRRTRAYRREEADTRRQELRARWVLEQLPLVEETEREEAEREAAEHEPNPNVGRKWKARDSDHTAPPNVRPPPKRRRRESSHSSPAACPKPRPGGESGAVTASETTSPAPTTADSEPRRSKRLRSGTAAKGPPSSPQATVRRRHRGDRGKPDRREPSLNGGCAVP</sequence>
<proteinExistence type="predicted"/>
<name>A0ACB7P5N4_9PEZI</name>
<gene>
    <name evidence="1" type="ORF">F5144DRAFT_655647</name>
</gene>
<dbReference type="EMBL" id="JAGIZQ010000005">
    <property type="protein sequence ID" value="KAH6628926.1"/>
    <property type="molecule type" value="Genomic_DNA"/>
</dbReference>
<protein>
    <submittedName>
        <fullName evidence="1">Uncharacterized protein</fullName>
    </submittedName>
</protein>
<dbReference type="Proteomes" id="UP000724584">
    <property type="component" value="Unassembled WGS sequence"/>
</dbReference>
<accession>A0ACB7P5N4</accession>
<evidence type="ECO:0000313" key="1">
    <source>
        <dbReference type="EMBL" id="KAH6628926.1"/>
    </source>
</evidence>
<evidence type="ECO:0000313" key="2">
    <source>
        <dbReference type="Proteomes" id="UP000724584"/>
    </source>
</evidence>
<keyword evidence="2" id="KW-1185">Reference proteome</keyword>
<reference evidence="1 2" key="1">
    <citation type="journal article" date="2021" name="Nat. Commun.">
        <title>Genetic determinants of endophytism in the Arabidopsis root mycobiome.</title>
        <authorList>
            <person name="Mesny F."/>
            <person name="Miyauchi S."/>
            <person name="Thiergart T."/>
            <person name="Pickel B."/>
            <person name="Atanasova L."/>
            <person name="Karlsson M."/>
            <person name="Huettel B."/>
            <person name="Barry K.W."/>
            <person name="Haridas S."/>
            <person name="Chen C."/>
            <person name="Bauer D."/>
            <person name="Andreopoulos W."/>
            <person name="Pangilinan J."/>
            <person name="LaButti K."/>
            <person name="Riley R."/>
            <person name="Lipzen A."/>
            <person name="Clum A."/>
            <person name="Drula E."/>
            <person name="Henrissat B."/>
            <person name="Kohler A."/>
            <person name="Grigoriev I.V."/>
            <person name="Martin F.M."/>
            <person name="Hacquard S."/>
        </authorList>
    </citation>
    <scope>NUCLEOTIDE SEQUENCE [LARGE SCALE GENOMIC DNA]</scope>
    <source>
        <strain evidence="1 2">MPI-SDFR-AT-0079</strain>
    </source>
</reference>
<organism evidence="1 2">
    <name type="scientific">Chaetomium tenue</name>
    <dbReference type="NCBI Taxonomy" id="1854479"/>
    <lineage>
        <taxon>Eukaryota</taxon>
        <taxon>Fungi</taxon>
        <taxon>Dikarya</taxon>
        <taxon>Ascomycota</taxon>
        <taxon>Pezizomycotina</taxon>
        <taxon>Sordariomycetes</taxon>
        <taxon>Sordariomycetidae</taxon>
        <taxon>Sordariales</taxon>
        <taxon>Chaetomiaceae</taxon>
        <taxon>Chaetomium</taxon>
    </lineage>
</organism>